<dbReference type="Proteomes" id="UP000663860">
    <property type="component" value="Unassembled WGS sequence"/>
</dbReference>
<protein>
    <submittedName>
        <fullName evidence="1">Uncharacterized protein</fullName>
    </submittedName>
</protein>
<dbReference type="EMBL" id="CAJNOE010000781">
    <property type="protein sequence ID" value="CAF1332408.1"/>
    <property type="molecule type" value="Genomic_DNA"/>
</dbReference>
<evidence type="ECO:0000313" key="1">
    <source>
        <dbReference type="EMBL" id="CAF1332408.1"/>
    </source>
</evidence>
<accession>A0A815G0U7</accession>
<dbReference type="AlphaFoldDB" id="A0A815G0U7"/>
<gene>
    <name evidence="1" type="ORF">IZO911_LOCUS35763</name>
</gene>
<sequence length="182" mass="19958">MKQRICIVCLILTLILTIVIPIVVYFKYHSKIDKVATISILDTTTIDAITVSNGDDDNNQLTNGFTTETSSTNQLNNPTASISYSVEDSTSDISTDTLVTVSTKNVQNTVQSTFQTTNMDIKRQNIMTTGTAQTSLFMTSTIKSSLYTALVSSTKQELRTTDTTQLTMTNKQDGITSKTTLK</sequence>
<proteinExistence type="predicted"/>
<reference evidence="1" key="1">
    <citation type="submission" date="2021-02" db="EMBL/GenBank/DDBJ databases">
        <authorList>
            <person name="Nowell W R."/>
        </authorList>
    </citation>
    <scope>NUCLEOTIDE SEQUENCE</scope>
</reference>
<organism evidence="1 2">
    <name type="scientific">Adineta steineri</name>
    <dbReference type="NCBI Taxonomy" id="433720"/>
    <lineage>
        <taxon>Eukaryota</taxon>
        <taxon>Metazoa</taxon>
        <taxon>Spiralia</taxon>
        <taxon>Gnathifera</taxon>
        <taxon>Rotifera</taxon>
        <taxon>Eurotatoria</taxon>
        <taxon>Bdelloidea</taxon>
        <taxon>Adinetida</taxon>
        <taxon>Adinetidae</taxon>
        <taxon>Adineta</taxon>
    </lineage>
</organism>
<evidence type="ECO:0000313" key="2">
    <source>
        <dbReference type="Proteomes" id="UP000663860"/>
    </source>
</evidence>
<comment type="caution">
    <text evidence="1">The sequence shown here is derived from an EMBL/GenBank/DDBJ whole genome shotgun (WGS) entry which is preliminary data.</text>
</comment>
<name>A0A815G0U7_9BILA</name>